<sequence length="256" mass="26916">MVEALQAMGSVVLDPYLIVLILMTTVMGVVIGVLPGLGATTGAALLLPFTLTMEPVHAIAVLATIYVSATFAGSITAILINTPGTSAAAATTFDGYPLAQRGEAGRALGIAVVSSTIGGVFSIIVLCIAAPMLARVAYEFRPPEYFALALFGLSMLASISAGGTVRNLIGGVFGVWLATIGAEPTTGIERFMFGNYELYEGLSFVPVFIGLFAMSELLVQSNQVNRIVDKIGMKAVKLPSREDYKRIWKTVLRSCG</sequence>
<feature type="transmembrane region" description="Helical" evidence="1">
    <location>
        <begin position="198"/>
        <end position="219"/>
    </location>
</feature>
<feature type="transmembrane region" description="Helical" evidence="1">
    <location>
        <begin position="16"/>
        <end position="47"/>
    </location>
</feature>
<dbReference type="Pfam" id="PF01970">
    <property type="entry name" value="TctA"/>
    <property type="match status" value="1"/>
</dbReference>
<keyword evidence="1" id="KW-0812">Transmembrane</keyword>
<reference evidence="3" key="1">
    <citation type="submission" date="2018-05" db="EMBL/GenBank/DDBJ databases">
        <authorList>
            <person name="Lanie J.A."/>
            <person name="Ng W.-L."/>
            <person name="Kazmierczak K.M."/>
            <person name="Andrzejewski T.M."/>
            <person name="Davidsen T.M."/>
            <person name="Wayne K.J."/>
            <person name="Tettelin H."/>
            <person name="Glass J.I."/>
            <person name="Rusch D."/>
            <person name="Podicherti R."/>
            <person name="Tsui H.-C.T."/>
            <person name="Winkler M.E."/>
        </authorList>
    </citation>
    <scope>NUCLEOTIDE SEQUENCE</scope>
</reference>
<feature type="transmembrane region" description="Helical" evidence="1">
    <location>
        <begin position="59"/>
        <end position="80"/>
    </location>
</feature>
<feature type="transmembrane region" description="Helical" evidence="1">
    <location>
        <begin position="107"/>
        <end position="133"/>
    </location>
</feature>
<dbReference type="EMBL" id="UINC01121235">
    <property type="protein sequence ID" value="SVC96253.1"/>
    <property type="molecule type" value="Genomic_DNA"/>
</dbReference>
<evidence type="ECO:0000259" key="2">
    <source>
        <dbReference type="Pfam" id="PF01970"/>
    </source>
</evidence>
<keyword evidence="1" id="KW-1133">Transmembrane helix</keyword>
<organism evidence="3">
    <name type="scientific">marine metagenome</name>
    <dbReference type="NCBI Taxonomy" id="408172"/>
    <lineage>
        <taxon>unclassified sequences</taxon>
        <taxon>metagenomes</taxon>
        <taxon>ecological metagenomes</taxon>
    </lineage>
</organism>
<feature type="domain" description="DUF112" evidence="2">
    <location>
        <begin position="19"/>
        <end position="254"/>
    </location>
</feature>
<dbReference type="InterPro" id="IPR002823">
    <property type="entry name" value="DUF112_TM"/>
</dbReference>
<feature type="transmembrane region" description="Helical" evidence="1">
    <location>
        <begin position="145"/>
        <end position="178"/>
    </location>
</feature>
<proteinExistence type="predicted"/>
<accession>A0A382REY7</accession>
<evidence type="ECO:0000256" key="1">
    <source>
        <dbReference type="SAM" id="Phobius"/>
    </source>
</evidence>
<evidence type="ECO:0000313" key="3">
    <source>
        <dbReference type="EMBL" id="SVC96253.1"/>
    </source>
</evidence>
<gene>
    <name evidence="3" type="ORF">METZ01_LOCUS349107</name>
</gene>
<dbReference type="PANTHER" id="PTHR35342">
    <property type="entry name" value="TRICARBOXYLIC TRANSPORT PROTEIN"/>
    <property type="match status" value="1"/>
</dbReference>
<dbReference type="PANTHER" id="PTHR35342:SF5">
    <property type="entry name" value="TRICARBOXYLIC TRANSPORT PROTEIN"/>
    <property type="match status" value="1"/>
</dbReference>
<protein>
    <recommendedName>
        <fullName evidence="2">DUF112 domain-containing protein</fullName>
    </recommendedName>
</protein>
<feature type="non-terminal residue" evidence="3">
    <location>
        <position position="256"/>
    </location>
</feature>
<name>A0A382REY7_9ZZZZ</name>
<dbReference type="AlphaFoldDB" id="A0A382REY7"/>
<keyword evidence="1" id="KW-0472">Membrane</keyword>